<dbReference type="Proteomes" id="UP000643610">
    <property type="component" value="Unassembled WGS sequence"/>
</dbReference>
<accession>A0ABR6XN95</accession>
<evidence type="ECO:0000313" key="1">
    <source>
        <dbReference type="EMBL" id="MBC3830959.1"/>
    </source>
</evidence>
<comment type="caution">
    <text evidence="1">The sequence shown here is derived from an EMBL/GenBank/DDBJ whole genome shotgun (WGS) entry which is preliminary data.</text>
</comment>
<gene>
    <name evidence="1" type="ORF">H8K33_05530</name>
</gene>
<reference evidence="1 2" key="1">
    <citation type="submission" date="2020-08" db="EMBL/GenBank/DDBJ databases">
        <title>Novel species isolated from subtropical streams in China.</title>
        <authorList>
            <person name="Lu H."/>
        </authorList>
    </citation>
    <scope>NUCLEOTIDE SEQUENCE [LARGE SCALE GENOMIC DNA]</scope>
    <source>
        <strain evidence="1 2">KCTC 52442</strain>
    </source>
</reference>
<organism evidence="1 2">
    <name type="scientific">Undibacterium amnicola</name>
    <dbReference type="NCBI Taxonomy" id="1834038"/>
    <lineage>
        <taxon>Bacteria</taxon>
        <taxon>Pseudomonadati</taxon>
        <taxon>Pseudomonadota</taxon>
        <taxon>Betaproteobacteria</taxon>
        <taxon>Burkholderiales</taxon>
        <taxon>Oxalobacteraceae</taxon>
        <taxon>Undibacterium</taxon>
    </lineage>
</organism>
<evidence type="ECO:0000313" key="2">
    <source>
        <dbReference type="Proteomes" id="UP000643610"/>
    </source>
</evidence>
<dbReference type="EMBL" id="JACOFU010000002">
    <property type="protein sequence ID" value="MBC3830959.1"/>
    <property type="molecule type" value="Genomic_DNA"/>
</dbReference>
<keyword evidence="2" id="KW-1185">Reference proteome</keyword>
<name>A0ABR6XN95_9BURK</name>
<protein>
    <submittedName>
        <fullName evidence="1">Uncharacterized protein</fullName>
    </submittedName>
</protein>
<proteinExistence type="predicted"/>
<dbReference type="RefSeq" id="WP_186889996.1">
    <property type="nucleotide sequence ID" value="NZ_JACOFU010000002.1"/>
</dbReference>
<sequence length="749" mass="84813">MIKKKGVLKSYQLGEVLKLSSRKIGERCGYSGLELLTRRLAEYIGTVEEDKYSYAWRSAIEDHEQDSHIDDYRSALVNAVRDAALGATVIDTDDSRMIVKTLLLSPYQTLIRIGIFVCGENYRTVGGSFWDYAKDGWFYEHPYWHEIYGFIKKSFAKFSATERDKFLCIIDNFRGDWTDDSRQVERDESFKRDLLYAASGLGDSELDEKYQRLVEQYGPVREHPDFHFYSNSGWVGERSPLASDELIAMSKEELIRFLSNFSPAPEDLDGPSYRGLASSLTTAVRASHDGFGESIELFVDLARPYQHGLLRGLKERWADDKQDINWDATVKAISEIVSKTEFIYELNNQNTEGWEPSVSWVVSDIAELVKSATSAERHLPIQLYDSFVEVLSRILGAQVPSPAEVSNDAVTRAINSARGRILEALIYLALAVRREELASGSLNNDSWSIFGPIFDSELSSSEQGQNVEFATLAGLYCVNLHYINSQWTESNFHRLFASSNEVAWRCSAQGFSYQRYLYDWFYKKLVEGGHLRKMLFADGLPDQVSDRAIQFLGLAYLQGMESLDNGLFAELIIELKLKELRRLCWFFWTLRSEGYSAHAPKIIAFWLRVSEQMRESNTHSPELQSALTQLVAFVQEFDSELLTALVEVAPNAQVEHHGYILIEHLARLASSYPSEVAKVFKAALLGFLPDFDRADIINCVMCLADAGAVDDAEFICNAYAHQGSILLKETYENIRAKQRATATGVGNSN</sequence>